<proteinExistence type="predicted"/>
<comment type="caution">
    <text evidence="2">The sequence shown here is derived from an EMBL/GenBank/DDBJ whole genome shotgun (WGS) entry which is preliminary data.</text>
</comment>
<organism evidence="2 3">
    <name type="scientific">Saccharata proteae CBS 121410</name>
    <dbReference type="NCBI Taxonomy" id="1314787"/>
    <lineage>
        <taxon>Eukaryota</taxon>
        <taxon>Fungi</taxon>
        <taxon>Dikarya</taxon>
        <taxon>Ascomycota</taxon>
        <taxon>Pezizomycotina</taxon>
        <taxon>Dothideomycetes</taxon>
        <taxon>Dothideomycetes incertae sedis</taxon>
        <taxon>Botryosphaeriales</taxon>
        <taxon>Saccharataceae</taxon>
        <taxon>Saccharata</taxon>
    </lineage>
</organism>
<keyword evidence="3" id="KW-1185">Reference proteome</keyword>
<protein>
    <submittedName>
        <fullName evidence="2">Uncharacterized protein</fullName>
    </submittedName>
</protein>
<gene>
    <name evidence="2" type="ORF">K490DRAFT_53489</name>
</gene>
<dbReference type="AlphaFoldDB" id="A0A9P4I0G7"/>
<feature type="region of interest" description="Disordered" evidence="1">
    <location>
        <begin position="101"/>
        <end position="131"/>
    </location>
</feature>
<name>A0A9P4I0G7_9PEZI</name>
<dbReference type="Proteomes" id="UP000799776">
    <property type="component" value="Unassembled WGS sequence"/>
</dbReference>
<sequence length="211" mass="23583">MQRAYSTVVDGDAWDRKDSCRLSRYGVMSTAVKVATREKGNQPRPSRIPRRRQMMETAEVVVVLGMSIQVSHNRVIISSVLDDRVAPPQCMKCNTIAQPRADVPCPTEEEGGGDDDEEEKGQGRELRGQTRSTELNRAFFDGFDGFDGFEFGDGERVLRMALDVDLMLRRRRREPCDNDSCADRISNLSCLTGAGIEHVGFVPGSGCRKYM</sequence>
<dbReference type="EMBL" id="ML978712">
    <property type="protein sequence ID" value="KAF2090495.1"/>
    <property type="molecule type" value="Genomic_DNA"/>
</dbReference>
<accession>A0A9P4I0G7</accession>
<evidence type="ECO:0000313" key="2">
    <source>
        <dbReference type="EMBL" id="KAF2090495.1"/>
    </source>
</evidence>
<feature type="compositionally biased region" description="Acidic residues" evidence="1">
    <location>
        <begin position="107"/>
        <end position="119"/>
    </location>
</feature>
<evidence type="ECO:0000256" key="1">
    <source>
        <dbReference type="SAM" id="MobiDB-lite"/>
    </source>
</evidence>
<reference evidence="2" key="1">
    <citation type="journal article" date="2020" name="Stud. Mycol.">
        <title>101 Dothideomycetes genomes: a test case for predicting lifestyles and emergence of pathogens.</title>
        <authorList>
            <person name="Haridas S."/>
            <person name="Albert R."/>
            <person name="Binder M."/>
            <person name="Bloem J."/>
            <person name="Labutti K."/>
            <person name="Salamov A."/>
            <person name="Andreopoulos B."/>
            <person name="Baker S."/>
            <person name="Barry K."/>
            <person name="Bills G."/>
            <person name="Bluhm B."/>
            <person name="Cannon C."/>
            <person name="Castanera R."/>
            <person name="Culley D."/>
            <person name="Daum C."/>
            <person name="Ezra D."/>
            <person name="Gonzalez J."/>
            <person name="Henrissat B."/>
            <person name="Kuo A."/>
            <person name="Liang C."/>
            <person name="Lipzen A."/>
            <person name="Lutzoni F."/>
            <person name="Magnuson J."/>
            <person name="Mondo S."/>
            <person name="Nolan M."/>
            <person name="Ohm R."/>
            <person name="Pangilinan J."/>
            <person name="Park H.-J."/>
            <person name="Ramirez L."/>
            <person name="Alfaro M."/>
            <person name="Sun H."/>
            <person name="Tritt A."/>
            <person name="Yoshinaga Y."/>
            <person name="Zwiers L.-H."/>
            <person name="Turgeon B."/>
            <person name="Goodwin S."/>
            <person name="Spatafora J."/>
            <person name="Crous P."/>
            <person name="Grigoriev I."/>
        </authorList>
    </citation>
    <scope>NUCLEOTIDE SEQUENCE</scope>
    <source>
        <strain evidence="2">CBS 121410</strain>
    </source>
</reference>
<evidence type="ECO:0000313" key="3">
    <source>
        <dbReference type="Proteomes" id="UP000799776"/>
    </source>
</evidence>